<proteinExistence type="predicted"/>
<dbReference type="EMBL" id="JANCNS010000002">
    <property type="protein sequence ID" value="MCP9199803.1"/>
    <property type="molecule type" value="Genomic_DNA"/>
</dbReference>
<feature type="transmembrane region" description="Helical" evidence="1">
    <location>
        <begin position="86"/>
        <end position="106"/>
    </location>
</feature>
<reference evidence="2" key="1">
    <citation type="submission" date="2022-07" db="EMBL/GenBank/DDBJ databases">
        <title>Gramela sediminis sp. nov., isolated from deep-sea sediment of the Indian Ocean.</title>
        <authorList>
            <person name="Shi H."/>
        </authorList>
    </citation>
    <scope>NUCLEOTIDE SEQUENCE</scope>
    <source>
        <strain evidence="2">GC03-9</strain>
    </source>
</reference>
<protein>
    <submittedName>
        <fullName evidence="2">Uncharacterized protein</fullName>
    </submittedName>
</protein>
<keyword evidence="3" id="KW-1185">Reference proteome</keyword>
<keyword evidence="1" id="KW-1133">Transmembrane helix</keyword>
<dbReference type="Proteomes" id="UP001155280">
    <property type="component" value="Unassembled WGS sequence"/>
</dbReference>
<feature type="transmembrane region" description="Helical" evidence="1">
    <location>
        <begin position="13"/>
        <end position="32"/>
    </location>
</feature>
<feature type="transmembrane region" description="Helical" evidence="1">
    <location>
        <begin position="211"/>
        <end position="232"/>
    </location>
</feature>
<evidence type="ECO:0000256" key="1">
    <source>
        <dbReference type="SAM" id="Phobius"/>
    </source>
</evidence>
<feature type="transmembrane region" description="Helical" evidence="1">
    <location>
        <begin position="172"/>
        <end position="191"/>
    </location>
</feature>
<feature type="transmembrane region" description="Helical" evidence="1">
    <location>
        <begin position="113"/>
        <end position="131"/>
    </location>
</feature>
<comment type="caution">
    <text evidence="2">The sequence shown here is derived from an EMBL/GenBank/DDBJ whole genome shotgun (WGS) entry which is preliminary data.</text>
</comment>
<evidence type="ECO:0000313" key="3">
    <source>
        <dbReference type="Proteomes" id="UP001155280"/>
    </source>
</evidence>
<name>A0A9X2IBF2_9FLAO</name>
<feature type="transmembrane region" description="Helical" evidence="1">
    <location>
        <begin position="44"/>
        <end position="66"/>
    </location>
</feature>
<feature type="transmembrane region" description="Helical" evidence="1">
    <location>
        <begin position="137"/>
        <end position="160"/>
    </location>
</feature>
<dbReference type="AlphaFoldDB" id="A0A9X2IBF2"/>
<accession>A0A9X2IBF2</accession>
<keyword evidence="1" id="KW-0812">Transmembrane</keyword>
<organism evidence="2 3">
    <name type="scientific">Christiangramia oceanisediminis</name>
    <dbReference type="NCBI Taxonomy" id="2920386"/>
    <lineage>
        <taxon>Bacteria</taxon>
        <taxon>Pseudomonadati</taxon>
        <taxon>Bacteroidota</taxon>
        <taxon>Flavobacteriia</taxon>
        <taxon>Flavobacteriales</taxon>
        <taxon>Flavobacteriaceae</taxon>
        <taxon>Christiangramia</taxon>
    </lineage>
</organism>
<sequence length="250" mass="29908">MQDYLDFLVERKVYVSLLMEFLAALAGSLYLIKAQSFGKLRKQFVWFLWSVFIIDILGGYSIWAYFDDYQTFPFLKDSLFTRSFWWYNLAKVYRIIVYCYLLYYLVREAYLRNFIKWGTILFIIYAVYNMVFSGQFFTTYIISTIIAGTFLIVVCVFLYFYDMLVSRYITGFSRNLFNYVFAGVLIWYLVIPPIEIFVNHFIEENELFIEVFATVLRYANILLYGTCILGFYMEYRSKKKSITSVEISSK</sequence>
<keyword evidence="1" id="KW-0472">Membrane</keyword>
<gene>
    <name evidence="2" type="ORF">MKO06_07800</name>
</gene>
<evidence type="ECO:0000313" key="2">
    <source>
        <dbReference type="EMBL" id="MCP9199803.1"/>
    </source>
</evidence>
<dbReference type="RefSeq" id="WP_241551617.1">
    <property type="nucleotide sequence ID" value="NZ_JANCNS010000002.1"/>
</dbReference>